<gene>
    <name evidence="1" type="ORF">GYMLUDRAFT_180331</name>
</gene>
<protein>
    <submittedName>
        <fullName evidence="1">Uncharacterized protein</fullName>
    </submittedName>
</protein>
<dbReference type="HOGENOM" id="CLU_031314_0_1_1"/>
<evidence type="ECO:0000313" key="1">
    <source>
        <dbReference type="EMBL" id="KIK52237.1"/>
    </source>
</evidence>
<reference evidence="1 2" key="1">
    <citation type="submission" date="2014-04" db="EMBL/GenBank/DDBJ databases">
        <title>Evolutionary Origins and Diversification of the Mycorrhizal Mutualists.</title>
        <authorList>
            <consortium name="DOE Joint Genome Institute"/>
            <consortium name="Mycorrhizal Genomics Consortium"/>
            <person name="Kohler A."/>
            <person name="Kuo A."/>
            <person name="Nagy L.G."/>
            <person name="Floudas D."/>
            <person name="Copeland A."/>
            <person name="Barry K.W."/>
            <person name="Cichocki N."/>
            <person name="Veneault-Fourrey C."/>
            <person name="LaButti K."/>
            <person name="Lindquist E.A."/>
            <person name="Lipzen A."/>
            <person name="Lundell T."/>
            <person name="Morin E."/>
            <person name="Murat C."/>
            <person name="Riley R."/>
            <person name="Ohm R."/>
            <person name="Sun H."/>
            <person name="Tunlid A."/>
            <person name="Henrissat B."/>
            <person name="Grigoriev I.V."/>
            <person name="Hibbett D.S."/>
            <person name="Martin F."/>
        </authorList>
    </citation>
    <scope>NUCLEOTIDE SEQUENCE [LARGE SCALE GENOMIC DNA]</scope>
    <source>
        <strain evidence="1 2">FD-317 M1</strain>
    </source>
</reference>
<feature type="non-terminal residue" evidence="1">
    <location>
        <position position="1"/>
    </location>
</feature>
<accession>A0A0D0C308</accession>
<keyword evidence="2" id="KW-1185">Reference proteome</keyword>
<name>A0A0D0C308_9AGAR</name>
<dbReference type="EMBL" id="KN834846">
    <property type="protein sequence ID" value="KIK52237.1"/>
    <property type="molecule type" value="Genomic_DNA"/>
</dbReference>
<sequence>HQDAGNQSDGWCAMTSAGKFNPDEGGHLVFWDLGYIVRFPPGATILFPSALITHSNVPVRSGEMCYSIVQFSSGGLFQWRYNGWCSDKTWFAQATHEQKEKCEEERKTQWRDKLENFTKWLDLLSGSGDIDKNGLKGEPREK</sequence>
<dbReference type="Gene3D" id="3.60.130.30">
    <property type="match status" value="1"/>
</dbReference>
<evidence type="ECO:0000313" key="2">
    <source>
        <dbReference type="Proteomes" id="UP000053593"/>
    </source>
</evidence>
<dbReference type="AlphaFoldDB" id="A0A0D0C308"/>
<organism evidence="1 2">
    <name type="scientific">Collybiopsis luxurians FD-317 M1</name>
    <dbReference type="NCBI Taxonomy" id="944289"/>
    <lineage>
        <taxon>Eukaryota</taxon>
        <taxon>Fungi</taxon>
        <taxon>Dikarya</taxon>
        <taxon>Basidiomycota</taxon>
        <taxon>Agaricomycotina</taxon>
        <taxon>Agaricomycetes</taxon>
        <taxon>Agaricomycetidae</taxon>
        <taxon>Agaricales</taxon>
        <taxon>Marasmiineae</taxon>
        <taxon>Omphalotaceae</taxon>
        <taxon>Collybiopsis</taxon>
        <taxon>Collybiopsis luxurians</taxon>
    </lineage>
</organism>
<dbReference type="Proteomes" id="UP000053593">
    <property type="component" value="Unassembled WGS sequence"/>
</dbReference>
<dbReference type="OrthoDB" id="3202607at2759"/>
<proteinExistence type="predicted"/>